<name>A0A133N8D6_9FUSO</name>
<feature type="transmembrane region" description="Helical" evidence="1">
    <location>
        <begin position="21"/>
        <end position="42"/>
    </location>
</feature>
<dbReference type="AlphaFoldDB" id="A0A133N8D6"/>
<gene>
    <name evidence="2" type="ORF">HMPREF3206_01782</name>
</gene>
<evidence type="ECO:0008006" key="4">
    <source>
        <dbReference type="Google" id="ProtNLM"/>
    </source>
</evidence>
<evidence type="ECO:0000313" key="3">
    <source>
        <dbReference type="Proteomes" id="UP000070617"/>
    </source>
</evidence>
<dbReference type="EMBL" id="LRPX01000100">
    <property type="protein sequence ID" value="KXA12453.1"/>
    <property type="molecule type" value="Genomic_DNA"/>
</dbReference>
<evidence type="ECO:0000313" key="2">
    <source>
        <dbReference type="EMBL" id="KXA12453.1"/>
    </source>
</evidence>
<dbReference type="Proteomes" id="UP000070617">
    <property type="component" value="Unassembled WGS sequence"/>
</dbReference>
<keyword evidence="1" id="KW-0812">Transmembrane</keyword>
<protein>
    <recommendedName>
        <fullName evidence="4">Transmembrane protein</fullName>
    </recommendedName>
</protein>
<feature type="transmembrane region" description="Helical" evidence="1">
    <location>
        <begin position="48"/>
        <end position="67"/>
    </location>
</feature>
<evidence type="ECO:0000256" key="1">
    <source>
        <dbReference type="SAM" id="Phobius"/>
    </source>
</evidence>
<accession>A0A133N8D6</accession>
<proteinExistence type="predicted"/>
<reference evidence="3" key="1">
    <citation type="submission" date="2016-01" db="EMBL/GenBank/DDBJ databases">
        <authorList>
            <person name="Mitreva M."/>
            <person name="Pepin K.H."/>
            <person name="Mihindukulasuriya K.A."/>
            <person name="Fulton R."/>
            <person name="Fronick C."/>
            <person name="O'Laughlin M."/>
            <person name="Miner T."/>
            <person name="Herter B."/>
            <person name="Rosa B.A."/>
            <person name="Cordes M."/>
            <person name="Tomlinson C."/>
            <person name="Wollam A."/>
            <person name="Palsikar V.B."/>
            <person name="Mardis E.R."/>
            <person name="Wilson R.K."/>
        </authorList>
    </citation>
    <scope>NUCLEOTIDE SEQUENCE [LARGE SCALE GENOMIC DNA]</scope>
    <source>
        <strain evidence="3">CMW8396</strain>
    </source>
</reference>
<keyword evidence="1" id="KW-1133">Transmembrane helix</keyword>
<organism evidence="2 3">
    <name type="scientific">Fusobacterium equinum</name>
    <dbReference type="NCBI Taxonomy" id="134605"/>
    <lineage>
        <taxon>Bacteria</taxon>
        <taxon>Fusobacteriati</taxon>
        <taxon>Fusobacteriota</taxon>
        <taxon>Fusobacteriia</taxon>
        <taxon>Fusobacteriales</taxon>
        <taxon>Fusobacteriaceae</taxon>
        <taxon>Fusobacterium</taxon>
    </lineage>
</organism>
<dbReference type="STRING" id="134605.HMPREF3206_01782"/>
<keyword evidence="3" id="KW-1185">Reference proteome</keyword>
<keyword evidence="1" id="KW-0472">Membrane</keyword>
<sequence>MKIQEQMYEFMYRKDKLQNKLLFFCIIFYIIYLQIAKTKYAVLPFEIISKYSFPFFLLYIFSCILLTSKEKVMISRESIRIQKYFLIFCYYDKHIEMRKIRKILFRKFLTKEHIFVCPLFDNAYSNLIFQVDMNGEEDKAYYFGKFLDRQKFLEIMQSIKTVVEGTQILFLYY</sequence>
<dbReference type="PATRIC" id="fig|134605.3.peg.1763"/>
<comment type="caution">
    <text evidence="2">The sequence shown here is derived from an EMBL/GenBank/DDBJ whole genome shotgun (WGS) entry which is preliminary data.</text>
</comment>